<feature type="region of interest" description="Disordered" evidence="11">
    <location>
        <begin position="279"/>
        <end position="299"/>
    </location>
</feature>
<keyword evidence="9 10" id="KW-0472">Membrane</keyword>
<comment type="function">
    <text evidence="10">Has a role in promoting intracellular calcium ion sequestration via the exchange of calcium ions for hydrogen ions across the vacuolar membrane. Involved also in manganese ion homeostasis via its uptake into the vacuole.</text>
</comment>
<evidence type="ECO:0000256" key="9">
    <source>
        <dbReference type="ARBA" id="ARBA00023136"/>
    </source>
</evidence>
<feature type="region of interest" description="Disordered" evidence="11">
    <location>
        <begin position="19"/>
        <end position="61"/>
    </location>
</feature>
<dbReference type="Gene3D" id="1.20.1420.30">
    <property type="entry name" value="NCX, central ion-binding region"/>
    <property type="match status" value="2"/>
</dbReference>
<dbReference type="GO" id="GO:0015369">
    <property type="term" value="F:calcium:proton antiporter activity"/>
    <property type="evidence" value="ECO:0007669"/>
    <property type="project" value="UniProtKB-UniRule"/>
</dbReference>
<evidence type="ECO:0000259" key="12">
    <source>
        <dbReference type="Pfam" id="PF01699"/>
    </source>
</evidence>
<dbReference type="OrthoDB" id="1699231at2759"/>
<dbReference type="InterPro" id="IPR004798">
    <property type="entry name" value="CAX-like"/>
</dbReference>
<feature type="transmembrane region" description="Helical" evidence="10">
    <location>
        <begin position="111"/>
        <end position="130"/>
    </location>
</feature>
<dbReference type="Proteomes" id="UP000244722">
    <property type="component" value="Unassembled WGS sequence"/>
</dbReference>
<dbReference type="InterPro" id="IPR004713">
    <property type="entry name" value="CaH_exchang"/>
</dbReference>
<keyword evidence="10" id="KW-0050">Antiport</keyword>
<feature type="transmembrane region" description="Helical" evidence="10">
    <location>
        <begin position="214"/>
        <end position="232"/>
    </location>
</feature>
<dbReference type="GO" id="GO:0012505">
    <property type="term" value="C:endomembrane system"/>
    <property type="evidence" value="ECO:0007669"/>
    <property type="project" value="UniProtKB-SubCell"/>
</dbReference>
<proteinExistence type="inferred from homology"/>
<keyword evidence="8 10" id="KW-0406">Ion transport</keyword>
<protein>
    <recommendedName>
        <fullName evidence="10">Vacuolar calcium ion transporter</fullName>
    </recommendedName>
</protein>
<feature type="transmembrane region" description="Helical" evidence="10">
    <location>
        <begin position="410"/>
        <end position="431"/>
    </location>
</feature>
<feature type="transmembrane region" description="Helical" evidence="10">
    <location>
        <begin position="252"/>
        <end position="273"/>
    </location>
</feature>
<dbReference type="NCBIfam" id="TIGR00846">
    <property type="entry name" value="caca2"/>
    <property type="match status" value="1"/>
</dbReference>
<feature type="domain" description="Sodium/calcium exchanger membrane region" evidence="12">
    <location>
        <begin position="109"/>
        <end position="266"/>
    </location>
</feature>
<feature type="transmembrane region" description="Helical" evidence="10">
    <location>
        <begin position="438"/>
        <end position="458"/>
    </location>
</feature>
<feature type="transmembrane region" description="Helical" evidence="10">
    <location>
        <begin position="314"/>
        <end position="335"/>
    </location>
</feature>
<comment type="similarity">
    <text evidence="2 10">Belongs to the Ca(2+):cation antiporter (CaCA) (TC 2.A.19) family.</text>
</comment>
<feature type="compositionally biased region" description="Basic and acidic residues" evidence="11">
    <location>
        <begin position="279"/>
        <end position="292"/>
    </location>
</feature>
<feature type="domain" description="Sodium/calcium exchanger membrane region" evidence="12">
    <location>
        <begin position="313"/>
        <end position="455"/>
    </location>
</feature>
<feature type="transmembrane region" description="Helical" evidence="10">
    <location>
        <begin position="170"/>
        <end position="193"/>
    </location>
</feature>
<dbReference type="GO" id="GO:0006874">
    <property type="term" value="P:intracellular calcium ion homeostasis"/>
    <property type="evidence" value="ECO:0007669"/>
    <property type="project" value="TreeGrafter"/>
</dbReference>
<evidence type="ECO:0000256" key="5">
    <source>
        <dbReference type="ARBA" id="ARBA00022692"/>
    </source>
</evidence>
<keyword evidence="14" id="KW-1185">Reference proteome</keyword>
<evidence type="ECO:0000256" key="2">
    <source>
        <dbReference type="ARBA" id="ARBA00008170"/>
    </source>
</evidence>
<keyword evidence="6 10" id="KW-0106">Calcium</keyword>
<name>A0A2T6ZDH9_TUBBO</name>
<feature type="transmembrane region" description="Helical" evidence="10">
    <location>
        <begin position="142"/>
        <end position="164"/>
    </location>
</feature>
<dbReference type="NCBIfam" id="TIGR00378">
    <property type="entry name" value="cax"/>
    <property type="match status" value="1"/>
</dbReference>
<dbReference type="GO" id="GO:0000329">
    <property type="term" value="C:fungal-type vacuole membrane"/>
    <property type="evidence" value="ECO:0007669"/>
    <property type="project" value="TreeGrafter"/>
</dbReference>
<sequence length="472" mass="50625">MWLLKRRFSLIARGIRSSTRGMPPPFGDIEGGLPSRQNSERDPLLPGSNGNGHAVSNGNGHMIPRGPGRDGLVRHVYSKVKVILLSNYVNVLLVFVPLGIIAGVMKWNSTAIFVMNFLAIIPLAALLSFATEELALMVGETLGGLLNATFGNAVELIVSIVALTKGEIRIVQASMLGSILSNILLVLGMCFFFGGLRYKEQCFNTTVASTMSSLMAVATSSLIIPAALYSTLIEPKEKQFKLILDLSRGTSVVLLILYVLYLGFQLGTHAFLFDAERKPGRSDNDGAQRESAESDDSDSLDEHQEALLSGVESVIVLVVVTVLVAICAEYLVGSIDEIVASSGISKTFIGLILIPIVGNAAEHVTAVVVAMKNKMDLAIGVAIGSSMQIALLVTPFLVILGWIIGQPMSLYFQTFETVVFFVSVLITNYLIQDGKSNYLEGAMLLGIYTIIAISFFVYPDSAGSQDGVLGQP</sequence>
<dbReference type="InterPro" id="IPR004837">
    <property type="entry name" value="NaCa_Exmemb"/>
</dbReference>
<evidence type="ECO:0000256" key="3">
    <source>
        <dbReference type="ARBA" id="ARBA00022448"/>
    </source>
</evidence>
<keyword evidence="10" id="KW-0926">Vacuole</keyword>
<dbReference type="Pfam" id="PF01699">
    <property type="entry name" value="Na_Ca_ex"/>
    <property type="match status" value="2"/>
</dbReference>
<keyword evidence="5 10" id="KW-0812">Transmembrane</keyword>
<evidence type="ECO:0000313" key="13">
    <source>
        <dbReference type="EMBL" id="PUU73533.1"/>
    </source>
</evidence>
<comment type="caution">
    <text evidence="13">The sequence shown here is derived from an EMBL/GenBank/DDBJ whole genome shotgun (WGS) entry which is preliminary data.</text>
</comment>
<dbReference type="STRING" id="42251.A0A2T6ZDH9"/>
<evidence type="ECO:0000256" key="10">
    <source>
        <dbReference type="RuleBase" id="RU365028"/>
    </source>
</evidence>
<dbReference type="InterPro" id="IPR044880">
    <property type="entry name" value="NCX_ion-bd_dom_sf"/>
</dbReference>
<feature type="transmembrane region" description="Helical" evidence="10">
    <location>
        <begin position="82"/>
        <end position="105"/>
    </location>
</feature>
<gene>
    <name evidence="13" type="ORF">B9Z19DRAFT_1094873</name>
</gene>
<dbReference type="PANTHER" id="PTHR31503">
    <property type="entry name" value="VACUOLAR CALCIUM ION TRANSPORTER"/>
    <property type="match status" value="1"/>
</dbReference>
<evidence type="ECO:0000256" key="1">
    <source>
        <dbReference type="ARBA" id="ARBA00004127"/>
    </source>
</evidence>
<evidence type="ECO:0000256" key="8">
    <source>
        <dbReference type="ARBA" id="ARBA00023065"/>
    </source>
</evidence>
<feature type="transmembrane region" description="Helical" evidence="10">
    <location>
        <begin position="377"/>
        <end position="404"/>
    </location>
</feature>
<dbReference type="FunFam" id="1.20.1420.30:FF:000011">
    <property type="entry name" value="Vacuolar calcium ion transporter"/>
    <property type="match status" value="1"/>
</dbReference>
<feature type="transmembrane region" description="Helical" evidence="10">
    <location>
        <begin position="347"/>
        <end position="370"/>
    </location>
</feature>
<comment type="subcellular location">
    <subcellularLocation>
        <location evidence="1">Endomembrane system</location>
        <topology evidence="1">Multi-pass membrane protein</topology>
    </subcellularLocation>
    <subcellularLocation>
        <location evidence="10">Vacuole membrane</location>
    </subcellularLocation>
</comment>
<organism evidence="13 14">
    <name type="scientific">Tuber borchii</name>
    <name type="common">White truffle</name>
    <dbReference type="NCBI Taxonomy" id="42251"/>
    <lineage>
        <taxon>Eukaryota</taxon>
        <taxon>Fungi</taxon>
        <taxon>Dikarya</taxon>
        <taxon>Ascomycota</taxon>
        <taxon>Pezizomycotina</taxon>
        <taxon>Pezizomycetes</taxon>
        <taxon>Pezizales</taxon>
        <taxon>Tuberaceae</taxon>
        <taxon>Tuber</taxon>
    </lineage>
</organism>
<evidence type="ECO:0000313" key="14">
    <source>
        <dbReference type="Proteomes" id="UP000244722"/>
    </source>
</evidence>
<dbReference type="PANTHER" id="PTHR31503:SF22">
    <property type="entry name" value="VACUOLAR CALCIUM ION TRANSPORTER"/>
    <property type="match status" value="1"/>
</dbReference>
<evidence type="ECO:0000256" key="4">
    <source>
        <dbReference type="ARBA" id="ARBA00022568"/>
    </source>
</evidence>
<evidence type="ECO:0000256" key="6">
    <source>
        <dbReference type="ARBA" id="ARBA00022837"/>
    </source>
</evidence>
<evidence type="ECO:0000256" key="7">
    <source>
        <dbReference type="ARBA" id="ARBA00022989"/>
    </source>
</evidence>
<evidence type="ECO:0000256" key="11">
    <source>
        <dbReference type="SAM" id="MobiDB-lite"/>
    </source>
</evidence>
<keyword evidence="7 10" id="KW-1133">Transmembrane helix</keyword>
<dbReference type="AlphaFoldDB" id="A0A2T6ZDH9"/>
<keyword evidence="3 10" id="KW-0813">Transport</keyword>
<dbReference type="EMBL" id="NESQ01000369">
    <property type="protein sequence ID" value="PUU73533.1"/>
    <property type="molecule type" value="Genomic_DNA"/>
</dbReference>
<accession>A0A2T6ZDH9</accession>
<keyword evidence="4 10" id="KW-0109">Calcium transport</keyword>
<reference evidence="13 14" key="1">
    <citation type="submission" date="2017-04" db="EMBL/GenBank/DDBJ databases">
        <title>Draft genome sequence of Tuber borchii Vittad., a whitish edible truffle.</title>
        <authorList>
            <consortium name="DOE Joint Genome Institute"/>
            <person name="Murat C."/>
            <person name="Kuo A."/>
            <person name="Barry K.W."/>
            <person name="Clum A."/>
            <person name="Dockter R.B."/>
            <person name="Fauchery L."/>
            <person name="Iotti M."/>
            <person name="Kohler A."/>
            <person name="Labutti K."/>
            <person name="Lindquist E.A."/>
            <person name="Lipzen A."/>
            <person name="Ohm R.A."/>
            <person name="Wang M."/>
            <person name="Grigoriev I.V."/>
            <person name="Zambonelli A."/>
            <person name="Martin F.M."/>
        </authorList>
    </citation>
    <scope>NUCLEOTIDE SEQUENCE [LARGE SCALE GENOMIC DNA]</scope>
    <source>
        <strain evidence="13 14">Tbo3840</strain>
    </source>
</reference>